<keyword evidence="2" id="KW-1185">Reference proteome</keyword>
<dbReference type="AlphaFoldDB" id="A0A7J7VIP8"/>
<dbReference type="Proteomes" id="UP000527355">
    <property type="component" value="Unassembled WGS sequence"/>
</dbReference>
<comment type="caution">
    <text evidence="1">The sequence shown here is derived from an EMBL/GenBank/DDBJ whole genome shotgun (WGS) entry which is preliminary data.</text>
</comment>
<sequence length="136" mass="14901">MGTQAAPGAAEEAIGLPVPREENLVCSHQTTGVASAGDRGIPCPMGHRREDCNHRAFPFSSFLKQCHSVGAGMGPRNHGILKASWELSAMPYFRVLPAVYPKSIWLHLKFLSVLEAYHLKEKKGLLSSLFHSFGLF</sequence>
<evidence type="ECO:0000313" key="2">
    <source>
        <dbReference type="Proteomes" id="UP000527355"/>
    </source>
</evidence>
<accession>A0A7J7VIP8</accession>
<proteinExistence type="predicted"/>
<dbReference type="EMBL" id="JABWUV010000010">
    <property type="protein sequence ID" value="KAF6324880.1"/>
    <property type="molecule type" value="Genomic_DNA"/>
</dbReference>
<reference evidence="1 2" key="1">
    <citation type="journal article" date="2020" name="Nature">
        <title>Six reference-quality genomes reveal evolution of bat adaptations.</title>
        <authorList>
            <person name="Jebb D."/>
            <person name="Huang Z."/>
            <person name="Pippel M."/>
            <person name="Hughes G.M."/>
            <person name="Lavrichenko K."/>
            <person name="Devanna P."/>
            <person name="Winkler S."/>
            <person name="Jermiin L.S."/>
            <person name="Skirmuntt E.C."/>
            <person name="Katzourakis A."/>
            <person name="Burkitt-Gray L."/>
            <person name="Ray D.A."/>
            <person name="Sullivan K.A.M."/>
            <person name="Roscito J.G."/>
            <person name="Kirilenko B.M."/>
            <person name="Davalos L.M."/>
            <person name="Corthals A.P."/>
            <person name="Power M.L."/>
            <person name="Jones G."/>
            <person name="Ransome R.D."/>
            <person name="Dechmann D.K.N."/>
            <person name="Locatelli A.G."/>
            <person name="Puechmaille S.J."/>
            <person name="Fedrigo O."/>
            <person name="Jarvis E.D."/>
            <person name="Hiller M."/>
            <person name="Vernes S.C."/>
            <person name="Myers E.W."/>
            <person name="Teeling E.C."/>
        </authorList>
    </citation>
    <scope>NUCLEOTIDE SEQUENCE [LARGE SCALE GENOMIC DNA]</scope>
    <source>
        <strain evidence="1">MMyoMyo1</strain>
        <tissue evidence="1">Flight muscle</tissue>
    </source>
</reference>
<gene>
    <name evidence="1" type="ORF">mMyoMyo1_008334</name>
</gene>
<protein>
    <submittedName>
        <fullName evidence="1">Uncharacterized protein</fullName>
    </submittedName>
</protein>
<evidence type="ECO:0000313" key="1">
    <source>
        <dbReference type="EMBL" id="KAF6324880.1"/>
    </source>
</evidence>
<organism evidence="1 2">
    <name type="scientific">Myotis myotis</name>
    <name type="common">Greater mouse-eared bat</name>
    <name type="synonym">Vespertilio myotis</name>
    <dbReference type="NCBI Taxonomy" id="51298"/>
    <lineage>
        <taxon>Eukaryota</taxon>
        <taxon>Metazoa</taxon>
        <taxon>Chordata</taxon>
        <taxon>Craniata</taxon>
        <taxon>Vertebrata</taxon>
        <taxon>Euteleostomi</taxon>
        <taxon>Mammalia</taxon>
        <taxon>Eutheria</taxon>
        <taxon>Laurasiatheria</taxon>
        <taxon>Chiroptera</taxon>
        <taxon>Yangochiroptera</taxon>
        <taxon>Vespertilionidae</taxon>
        <taxon>Myotis</taxon>
    </lineage>
</organism>
<name>A0A7J7VIP8_MYOMY</name>